<organism evidence="6 7">
    <name type="scientific">Manduca sexta</name>
    <name type="common">Tobacco hawkmoth</name>
    <name type="synonym">Tobacco hornworm</name>
    <dbReference type="NCBI Taxonomy" id="7130"/>
    <lineage>
        <taxon>Eukaryota</taxon>
        <taxon>Metazoa</taxon>
        <taxon>Ecdysozoa</taxon>
        <taxon>Arthropoda</taxon>
        <taxon>Hexapoda</taxon>
        <taxon>Insecta</taxon>
        <taxon>Pterygota</taxon>
        <taxon>Neoptera</taxon>
        <taxon>Endopterygota</taxon>
        <taxon>Lepidoptera</taxon>
        <taxon>Glossata</taxon>
        <taxon>Ditrysia</taxon>
        <taxon>Bombycoidea</taxon>
        <taxon>Sphingidae</taxon>
        <taxon>Sphinginae</taxon>
        <taxon>Sphingini</taxon>
        <taxon>Manduca</taxon>
    </lineage>
</organism>
<feature type="domain" description="3'-5' exonuclease" evidence="5">
    <location>
        <begin position="42"/>
        <end position="217"/>
    </location>
</feature>
<dbReference type="GO" id="GO:0006139">
    <property type="term" value="P:nucleobase-containing compound metabolic process"/>
    <property type="evidence" value="ECO:0007669"/>
    <property type="project" value="InterPro"/>
</dbReference>
<dbReference type="GO" id="GO:0008408">
    <property type="term" value="F:3'-5' exonuclease activity"/>
    <property type="evidence" value="ECO:0007669"/>
    <property type="project" value="InterPro"/>
</dbReference>
<keyword evidence="4" id="KW-1133">Transmembrane helix</keyword>
<sequence length="567" mass="65355">MQYYSQYLTSAAVAVGCVCLVYHVTRKKYKIREAEDALNLEIETVDTEKACDRVVKELRRRCRVHRALGFDCEWVTEHGTRNPVALVQLSSIDGLCGLFRLNCMTSFPTSLKELLEDETVYKVGVAAADDAKYLYSDYSVSLQSTLDIRHIAKLCGLETGGLAFLAKTLLGITLDKSWRVRCSNWEAAHLSPKQTSYAAADAHVAIKIFVQLFNRYNNKGLLAWLRRSDVSVADSVHQMCTPYANTNFKQNMFRKQDFVPKVKDPRCNKGTPVSQKPYPHATRSKPLYHNCFMQAPDGELLCTCDDKKAMWYVEKELADVVTESPLTVRLRFEPAGRCVGDVGRYYQLTKENKCVVCSGETSCIRKNVVPREYRKYFPEIMKDHSSHDVVLLCAECHRASNMRDQTLRERLAAECAAPLPRHEHTRTWENPVTKKIRSAARALLYQSQKHVLPESRRRELEDVLLQHYLQTENITQELLHDAANIQIVIENEDYESHGLRVTEYFKKSDGGLLKLEEMWRQHFLSTMKPKYMPDLWSTKHNQERLRVKWNEGRLSEEDLKQIGVTWT</sequence>
<dbReference type="CDD" id="cd06141">
    <property type="entry name" value="WRN_exo"/>
    <property type="match status" value="1"/>
</dbReference>
<dbReference type="Gene3D" id="3.30.420.10">
    <property type="entry name" value="Ribonuclease H-like superfamily/Ribonuclease H"/>
    <property type="match status" value="1"/>
</dbReference>
<keyword evidence="3" id="KW-0269">Exonuclease</keyword>
<gene>
    <name evidence="6" type="ORF">O3G_MSEX010014</name>
</gene>
<protein>
    <recommendedName>
        <fullName evidence="5">3'-5' exonuclease domain-containing protein</fullName>
    </recommendedName>
</protein>
<feature type="transmembrane region" description="Helical" evidence="4">
    <location>
        <begin position="6"/>
        <end position="24"/>
    </location>
</feature>
<keyword evidence="4" id="KW-0812">Transmembrane</keyword>
<evidence type="ECO:0000313" key="6">
    <source>
        <dbReference type="EMBL" id="KAG6456921.1"/>
    </source>
</evidence>
<evidence type="ECO:0000313" key="7">
    <source>
        <dbReference type="Proteomes" id="UP000791440"/>
    </source>
</evidence>
<keyword evidence="4" id="KW-0472">Membrane</keyword>
<dbReference type="SMART" id="SM00474">
    <property type="entry name" value="35EXOc"/>
    <property type="match status" value="1"/>
</dbReference>
<evidence type="ECO:0000259" key="5">
    <source>
        <dbReference type="SMART" id="SM00474"/>
    </source>
</evidence>
<dbReference type="InterPro" id="IPR051132">
    <property type="entry name" value="3-5_Exonuclease_domain"/>
</dbReference>
<evidence type="ECO:0000256" key="4">
    <source>
        <dbReference type="SAM" id="Phobius"/>
    </source>
</evidence>
<dbReference type="InterPro" id="IPR012337">
    <property type="entry name" value="RNaseH-like_sf"/>
</dbReference>
<proteinExistence type="predicted"/>
<dbReference type="PANTHER" id="PTHR13620:SF104">
    <property type="entry name" value="EXONUCLEASE 3'-5' DOMAIN-CONTAINING PROTEIN 2"/>
    <property type="match status" value="1"/>
</dbReference>
<reference evidence="6" key="1">
    <citation type="journal article" date="2016" name="Insect Biochem. Mol. Biol.">
        <title>Multifaceted biological insights from a draft genome sequence of the tobacco hornworm moth, Manduca sexta.</title>
        <authorList>
            <person name="Kanost M.R."/>
            <person name="Arrese E.L."/>
            <person name="Cao X."/>
            <person name="Chen Y.R."/>
            <person name="Chellapilla S."/>
            <person name="Goldsmith M.R."/>
            <person name="Grosse-Wilde E."/>
            <person name="Heckel D.G."/>
            <person name="Herndon N."/>
            <person name="Jiang H."/>
            <person name="Papanicolaou A."/>
            <person name="Qu J."/>
            <person name="Soulages J.L."/>
            <person name="Vogel H."/>
            <person name="Walters J."/>
            <person name="Waterhouse R.M."/>
            <person name="Ahn S.J."/>
            <person name="Almeida F.C."/>
            <person name="An C."/>
            <person name="Aqrawi P."/>
            <person name="Bretschneider A."/>
            <person name="Bryant W.B."/>
            <person name="Bucks S."/>
            <person name="Chao H."/>
            <person name="Chevignon G."/>
            <person name="Christen J.M."/>
            <person name="Clarke D.F."/>
            <person name="Dittmer N.T."/>
            <person name="Ferguson L.C.F."/>
            <person name="Garavelou S."/>
            <person name="Gordon K.H.J."/>
            <person name="Gunaratna R.T."/>
            <person name="Han Y."/>
            <person name="Hauser F."/>
            <person name="He Y."/>
            <person name="Heidel-Fischer H."/>
            <person name="Hirsh A."/>
            <person name="Hu Y."/>
            <person name="Jiang H."/>
            <person name="Kalra D."/>
            <person name="Klinner C."/>
            <person name="Konig C."/>
            <person name="Kovar C."/>
            <person name="Kroll A.R."/>
            <person name="Kuwar S.S."/>
            <person name="Lee S.L."/>
            <person name="Lehman R."/>
            <person name="Li K."/>
            <person name="Li Z."/>
            <person name="Liang H."/>
            <person name="Lovelace S."/>
            <person name="Lu Z."/>
            <person name="Mansfield J.H."/>
            <person name="McCulloch K.J."/>
            <person name="Mathew T."/>
            <person name="Morton B."/>
            <person name="Muzny D.M."/>
            <person name="Neunemann D."/>
            <person name="Ongeri F."/>
            <person name="Pauchet Y."/>
            <person name="Pu L.L."/>
            <person name="Pyrousis I."/>
            <person name="Rao X.J."/>
            <person name="Redding A."/>
            <person name="Roesel C."/>
            <person name="Sanchez-Gracia A."/>
            <person name="Schaack S."/>
            <person name="Shukla A."/>
            <person name="Tetreau G."/>
            <person name="Wang Y."/>
            <person name="Xiong G.H."/>
            <person name="Traut W."/>
            <person name="Walsh T.K."/>
            <person name="Worley K.C."/>
            <person name="Wu D."/>
            <person name="Wu W."/>
            <person name="Wu Y.Q."/>
            <person name="Zhang X."/>
            <person name="Zou Z."/>
            <person name="Zucker H."/>
            <person name="Briscoe A.D."/>
            <person name="Burmester T."/>
            <person name="Clem R.J."/>
            <person name="Feyereisen R."/>
            <person name="Grimmelikhuijzen C.J.P."/>
            <person name="Hamodrakas S.J."/>
            <person name="Hansson B.S."/>
            <person name="Huguet E."/>
            <person name="Jermiin L.S."/>
            <person name="Lan Q."/>
            <person name="Lehman H.K."/>
            <person name="Lorenzen M."/>
            <person name="Merzendorfer H."/>
            <person name="Michalopoulos I."/>
            <person name="Morton D.B."/>
            <person name="Muthukrishnan S."/>
            <person name="Oakeshott J.G."/>
            <person name="Palmer W."/>
            <person name="Park Y."/>
            <person name="Passarelli A.L."/>
            <person name="Rozas J."/>
            <person name="Schwartz L.M."/>
            <person name="Smith W."/>
            <person name="Southgate A."/>
            <person name="Vilcinskas A."/>
            <person name="Vogt R."/>
            <person name="Wang P."/>
            <person name="Werren J."/>
            <person name="Yu X.Q."/>
            <person name="Zhou J.J."/>
            <person name="Brown S.J."/>
            <person name="Scherer S.E."/>
            <person name="Richards S."/>
            <person name="Blissard G.W."/>
        </authorList>
    </citation>
    <scope>NUCLEOTIDE SEQUENCE</scope>
</reference>
<evidence type="ECO:0000256" key="2">
    <source>
        <dbReference type="ARBA" id="ARBA00022801"/>
    </source>
</evidence>
<dbReference type="GO" id="GO:0005737">
    <property type="term" value="C:cytoplasm"/>
    <property type="evidence" value="ECO:0007669"/>
    <property type="project" value="TreeGrafter"/>
</dbReference>
<dbReference type="GO" id="GO:0003676">
    <property type="term" value="F:nucleic acid binding"/>
    <property type="evidence" value="ECO:0007669"/>
    <property type="project" value="InterPro"/>
</dbReference>
<dbReference type="InterPro" id="IPR036397">
    <property type="entry name" value="RNaseH_sf"/>
</dbReference>
<evidence type="ECO:0000256" key="3">
    <source>
        <dbReference type="ARBA" id="ARBA00022839"/>
    </source>
</evidence>
<keyword evidence="2" id="KW-0378">Hydrolase</keyword>
<dbReference type="InterPro" id="IPR002562">
    <property type="entry name" value="3'-5'_exonuclease_dom"/>
</dbReference>
<name>A0A922CSW1_MANSE</name>
<keyword evidence="1" id="KW-0540">Nuclease</keyword>
<keyword evidence="7" id="KW-1185">Reference proteome</keyword>
<dbReference type="EMBL" id="JH668527">
    <property type="protein sequence ID" value="KAG6456921.1"/>
    <property type="molecule type" value="Genomic_DNA"/>
</dbReference>
<dbReference type="AlphaFoldDB" id="A0A922CSW1"/>
<dbReference type="GO" id="GO:0005634">
    <property type="term" value="C:nucleus"/>
    <property type="evidence" value="ECO:0007669"/>
    <property type="project" value="TreeGrafter"/>
</dbReference>
<dbReference type="SUPFAM" id="SSF53098">
    <property type="entry name" value="Ribonuclease H-like"/>
    <property type="match status" value="1"/>
</dbReference>
<reference evidence="6" key="2">
    <citation type="submission" date="2020-12" db="EMBL/GenBank/DDBJ databases">
        <authorList>
            <person name="Kanost M."/>
        </authorList>
    </citation>
    <scope>NUCLEOTIDE SEQUENCE</scope>
</reference>
<comment type="caution">
    <text evidence="6">The sequence shown here is derived from an EMBL/GenBank/DDBJ whole genome shotgun (WGS) entry which is preliminary data.</text>
</comment>
<dbReference type="PANTHER" id="PTHR13620">
    <property type="entry name" value="3-5 EXONUCLEASE"/>
    <property type="match status" value="1"/>
</dbReference>
<evidence type="ECO:0000256" key="1">
    <source>
        <dbReference type="ARBA" id="ARBA00022722"/>
    </source>
</evidence>
<accession>A0A922CSW1</accession>
<dbReference type="Pfam" id="PF01612">
    <property type="entry name" value="DNA_pol_A_exo1"/>
    <property type="match status" value="1"/>
</dbReference>
<dbReference type="Proteomes" id="UP000791440">
    <property type="component" value="Unassembled WGS sequence"/>
</dbReference>